<dbReference type="InterPro" id="IPR050490">
    <property type="entry name" value="Bact_solute-bd_prot1"/>
</dbReference>
<evidence type="ECO:0000256" key="1">
    <source>
        <dbReference type="ARBA" id="ARBA00022729"/>
    </source>
</evidence>
<protein>
    <submittedName>
        <fullName evidence="4">Extracellular solute-binding protein</fullName>
    </submittedName>
</protein>
<evidence type="ECO:0000256" key="2">
    <source>
        <dbReference type="SAM" id="MobiDB-lite"/>
    </source>
</evidence>
<feature type="chain" id="PRO_5038844986" evidence="3">
    <location>
        <begin position="25"/>
        <end position="570"/>
    </location>
</feature>
<dbReference type="PANTHER" id="PTHR43649:SF33">
    <property type="entry name" value="POLYGALACTURONAN_RHAMNOGALACTURONAN-BINDING PROTEIN YTCQ"/>
    <property type="match status" value="1"/>
</dbReference>
<reference evidence="4" key="1">
    <citation type="journal article" date="2021" name="PeerJ">
        <title>Extensive microbial diversity within the chicken gut microbiome revealed by metagenomics and culture.</title>
        <authorList>
            <person name="Gilroy R."/>
            <person name="Ravi A."/>
            <person name="Getino M."/>
            <person name="Pursley I."/>
            <person name="Horton D.L."/>
            <person name="Alikhan N.F."/>
            <person name="Baker D."/>
            <person name="Gharbi K."/>
            <person name="Hall N."/>
            <person name="Watson M."/>
            <person name="Adriaenssens E.M."/>
            <person name="Foster-Nyarko E."/>
            <person name="Jarju S."/>
            <person name="Secka A."/>
            <person name="Antonio M."/>
            <person name="Oren A."/>
            <person name="Chaudhuri R.R."/>
            <person name="La Ragione R."/>
            <person name="Hildebrand F."/>
            <person name="Pallen M.J."/>
        </authorList>
    </citation>
    <scope>NUCLEOTIDE SEQUENCE</scope>
    <source>
        <strain evidence="4">CHK195-6426</strain>
    </source>
</reference>
<organism evidence="4 5">
    <name type="scientific">Candidatus Acetatifactor stercoripullorum</name>
    <dbReference type="NCBI Taxonomy" id="2838414"/>
    <lineage>
        <taxon>Bacteria</taxon>
        <taxon>Bacillati</taxon>
        <taxon>Bacillota</taxon>
        <taxon>Clostridia</taxon>
        <taxon>Lachnospirales</taxon>
        <taxon>Lachnospiraceae</taxon>
        <taxon>Acetatifactor</taxon>
    </lineage>
</organism>
<gene>
    <name evidence="4" type="ORF">H9742_07135</name>
</gene>
<feature type="signal peptide" evidence="3">
    <location>
        <begin position="1"/>
        <end position="24"/>
    </location>
</feature>
<keyword evidence="1 3" id="KW-0732">Signal</keyword>
<dbReference type="AlphaFoldDB" id="A0A9D1R737"/>
<sequence length="570" mass="63421">MKKNCAKKFISLILAGGMAASALSGCGSSDAQQSQDTVSAESTSQAAATESGEESYFNAEGYPICDETITVAVAGTYDGGKNWNETTLIQEIENRLGIKLECTVYEQEEWPTQLSLMMASDELPDLIIHASISQTDANSYGAEGYFLPINEYLEYAPNLSAVLEEYPDYEAAITAPDGNIYGLSRINAGEGADIELANRQWIKQTWLDNLGLDYPETIEDFYNVLVAFRDEDANGNGDPNDEIPTGNCVVALQSAFGIFSTDGRTIRQLDENGNVYLADITDNYKAFLTFMNQLYEEGLLDAEAFTNTFDEVRTKVSEDRLGCFAFGVPYVVANEDISFDSTCAWFGGLTSEYNSVATSVVSNYINTSSVRILINAETEYPEALVRLVDYFYTDEGATAAIEGYEGIDWNYVTVPDISFDYQIRERVCPEGYSSSEEYRYQKATANEAFNVFGCGPGYQYELMKLATEDDLQVLLPDYGWLVLVEEGHRRVDQVIETFPVLVYTPEEAERRATIFTDIDSYLGTMRTQFITGEADIETQWDEHVATVKSMGLDELLSIEQAAYDRMYGDQ</sequence>
<dbReference type="PROSITE" id="PS51257">
    <property type="entry name" value="PROKAR_LIPOPROTEIN"/>
    <property type="match status" value="1"/>
</dbReference>
<comment type="caution">
    <text evidence="4">The sequence shown here is derived from an EMBL/GenBank/DDBJ whole genome shotgun (WGS) entry which is preliminary data.</text>
</comment>
<accession>A0A9D1R737</accession>
<dbReference type="Proteomes" id="UP000824265">
    <property type="component" value="Unassembled WGS sequence"/>
</dbReference>
<dbReference type="PANTHER" id="PTHR43649">
    <property type="entry name" value="ARABINOSE-BINDING PROTEIN-RELATED"/>
    <property type="match status" value="1"/>
</dbReference>
<evidence type="ECO:0000256" key="3">
    <source>
        <dbReference type="SAM" id="SignalP"/>
    </source>
</evidence>
<evidence type="ECO:0000313" key="5">
    <source>
        <dbReference type="Proteomes" id="UP000824265"/>
    </source>
</evidence>
<dbReference type="SUPFAM" id="SSF53850">
    <property type="entry name" value="Periplasmic binding protein-like II"/>
    <property type="match status" value="1"/>
</dbReference>
<proteinExistence type="predicted"/>
<dbReference type="EMBL" id="DXGH01000038">
    <property type="protein sequence ID" value="HIW81292.1"/>
    <property type="molecule type" value="Genomic_DNA"/>
</dbReference>
<feature type="compositionally biased region" description="Low complexity" evidence="2">
    <location>
        <begin position="39"/>
        <end position="50"/>
    </location>
</feature>
<reference evidence="4" key="2">
    <citation type="submission" date="2021-04" db="EMBL/GenBank/DDBJ databases">
        <authorList>
            <person name="Gilroy R."/>
        </authorList>
    </citation>
    <scope>NUCLEOTIDE SEQUENCE</scope>
    <source>
        <strain evidence="4">CHK195-6426</strain>
    </source>
</reference>
<dbReference type="Gene3D" id="3.40.190.10">
    <property type="entry name" value="Periplasmic binding protein-like II"/>
    <property type="match status" value="2"/>
</dbReference>
<feature type="region of interest" description="Disordered" evidence="2">
    <location>
        <begin position="30"/>
        <end position="54"/>
    </location>
</feature>
<evidence type="ECO:0000313" key="4">
    <source>
        <dbReference type="EMBL" id="HIW81292.1"/>
    </source>
</evidence>
<name>A0A9D1R737_9FIRM</name>